<dbReference type="EMBL" id="LT598468">
    <property type="protein sequence ID" value="SCV03424.1"/>
    <property type="molecule type" value="Genomic_DNA"/>
</dbReference>
<proteinExistence type="predicted"/>
<organism evidence="3 4">
    <name type="scientific">Lachancea mirantina</name>
    <dbReference type="NCBI Taxonomy" id="1230905"/>
    <lineage>
        <taxon>Eukaryota</taxon>
        <taxon>Fungi</taxon>
        <taxon>Dikarya</taxon>
        <taxon>Ascomycota</taxon>
        <taxon>Saccharomycotina</taxon>
        <taxon>Saccharomycetes</taxon>
        <taxon>Saccharomycetales</taxon>
        <taxon>Saccharomycetaceae</taxon>
        <taxon>Lachancea</taxon>
    </lineage>
</organism>
<evidence type="ECO:0000313" key="3">
    <source>
        <dbReference type="EMBL" id="SCV03424.1"/>
    </source>
</evidence>
<gene>
    <name evidence="3" type="ORF">LAMI_0H08042G</name>
</gene>
<protein>
    <submittedName>
        <fullName evidence="3">LAMI_0H08042g1_1</fullName>
    </submittedName>
</protein>
<dbReference type="OrthoDB" id="4069585at2759"/>
<evidence type="ECO:0000313" key="4">
    <source>
        <dbReference type="Proteomes" id="UP000191024"/>
    </source>
</evidence>
<dbReference type="AlphaFoldDB" id="A0A1G4KG95"/>
<evidence type="ECO:0000256" key="1">
    <source>
        <dbReference type="SAM" id="MobiDB-lite"/>
    </source>
</evidence>
<feature type="domain" description="Rad61 Wapl" evidence="2">
    <location>
        <begin position="213"/>
        <end position="583"/>
    </location>
</feature>
<dbReference type="InterPro" id="IPR038496">
    <property type="entry name" value="Rad61_Wapl_sf"/>
</dbReference>
<accession>A0A1G4KG95</accession>
<dbReference type="Gene3D" id="1.25.10.60">
    <property type="entry name" value="Rad61, Wapl domain"/>
    <property type="match status" value="1"/>
</dbReference>
<dbReference type="InterPro" id="IPR031550">
    <property type="entry name" value="Rad61_Wapl"/>
</dbReference>
<feature type="region of interest" description="Disordered" evidence="1">
    <location>
        <begin position="97"/>
        <end position="123"/>
    </location>
</feature>
<name>A0A1G4KG95_9SACH</name>
<sequence>MKVYGKAGRIKGQIVRDNTEHVELSDDDESLASLTSQTSTINSSFTLRSDELSYLGNEKPVIPQNSVKKSETNQSGISKAVEMFEFLDSIDRKVSRAKRRRTKDLARESGEKSSANEQHPNFRDSGLEATLIDVNKMLSNVKPVSVVSAMTETFEPDISNTDRVDGKKIVYGKNTSILYSQEDLEYSQAYENSVEAIGSPTRHDGAVSNTIVRLKSFGKTLKFDDDLLFIESPLEKLSQGNQISKLLNFALDLSNNSELHAHISKYRLADVWNWCFGPRPVDMCYTLKYLKLFIAHTLQPNQDDQLWAVFPFESLILDIDRQDGLRSDKSLKRIAQMNFNDLVSRNNSASAFYYAQKLWPLAYREGIHLSARVLETLIDVCQNPANIPDLCFRAVESVVASGVREDLLTQYQDLTIVLLAQLEGHSASESMLKSLIKLTNDRIITACLSPDHFAMILKASTKYVIEDAAAFNSIPTKSDVLVLHLGLLVNILTTCAERIPALDDKAFKCFFDIFRSLKEDQDAQDFNSNMFYLVLACLCIHQGKDCSRTDMKYLRERLTEFAQEIKVYNASIYEGTQAALEKL</sequence>
<keyword evidence="4" id="KW-1185">Reference proteome</keyword>
<dbReference type="Pfam" id="PF16997">
    <property type="entry name" value="Wap1"/>
    <property type="match status" value="1"/>
</dbReference>
<reference evidence="4" key="1">
    <citation type="submission" date="2016-03" db="EMBL/GenBank/DDBJ databases">
        <authorList>
            <person name="Devillers H."/>
        </authorList>
    </citation>
    <scope>NUCLEOTIDE SEQUENCE [LARGE SCALE GENOMIC DNA]</scope>
</reference>
<evidence type="ECO:0000259" key="2">
    <source>
        <dbReference type="Pfam" id="PF16997"/>
    </source>
</evidence>
<dbReference type="Proteomes" id="UP000191024">
    <property type="component" value="Chromosome H"/>
</dbReference>
<dbReference type="STRING" id="1230905.A0A1G4KG95"/>